<evidence type="ECO:0000256" key="5">
    <source>
        <dbReference type="SAM" id="MobiDB-lite"/>
    </source>
</evidence>
<evidence type="ECO:0000256" key="6">
    <source>
        <dbReference type="SAM" id="Phobius"/>
    </source>
</evidence>
<feature type="transmembrane region" description="Helical" evidence="6">
    <location>
        <begin position="531"/>
        <end position="551"/>
    </location>
</feature>
<keyword evidence="8" id="KW-1185">Reference proteome</keyword>
<evidence type="ECO:0000313" key="8">
    <source>
        <dbReference type="Proteomes" id="UP000001072"/>
    </source>
</evidence>
<feature type="transmembrane region" description="Helical" evidence="6">
    <location>
        <begin position="67"/>
        <end position="92"/>
    </location>
</feature>
<evidence type="ECO:0000256" key="2">
    <source>
        <dbReference type="ARBA" id="ARBA00022692"/>
    </source>
</evidence>
<keyword evidence="3 6" id="KW-1133">Transmembrane helix</keyword>
<keyword evidence="2 6" id="KW-0812">Transmembrane</keyword>
<dbReference type="AlphaFoldDB" id="F4RH73"/>
<feature type="compositionally biased region" description="Polar residues" evidence="5">
    <location>
        <begin position="247"/>
        <end position="266"/>
    </location>
</feature>
<evidence type="ECO:0000256" key="1">
    <source>
        <dbReference type="ARBA" id="ARBA00004141"/>
    </source>
</evidence>
<proteinExistence type="predicted"/>
<feature type="compositionally biased region" description="Basic and acidic residues" evidence="5">
    <location>
        <begin position="229"/>
        <end position="238"/>
    </location>
</feature>
<dbReference type="RefSeq" id="XP_007408578.1">
    <property type="nucleotide sequence ID" value="XM_007408516.1"/>
</dbReference>
<feature type="transmembrane region" description="Helical" evidence="6">
    <location>
        <begin position="302"/>
        <end position="320"/>
    </location>
</feature>
<comment type="subcellular location">
    <subcellularLocation>
        <location evidence="1">Membrane</location>
        <topology evidence="1">Multi-pass membrane protein</topology>
    </subcellularLocation>
</comment>
<sequence>MLGDRSALKQVLNTVSTVVSDPRLTESALNWGTQISPHRLLPVLRGSLRPAVNWSLSTVGLFMTPSFITHIGLICAWFFPPILITWTIDILLCKLISKAIPFPEADGTISSEEQSRNRSRSRSRNKSKGHSRAGHMPTIRHPPYEDERWIPTPEPEESDSEDEETPRQRAVTLDAYSPQVRPMRPPSSLPEAQRRVSENDTYEVGNAYEASPIVQANSNSTFLTMPTTSRRDHERQSETDWDEGQGSFPTTQEGISSTAGETSSSGLSRGMVAVNIIPEPISTPAPLPDIILSQKLSRLVDLVIYVIIFMVGVVLFYTPGGEKRSQVIFIATISLIWLFSRRIIPHSWTKVLHPTLTTSLLASFGILGIGSTIGLNRQQTYDLFYKEMTYLDFLDPFSKEGIVVPGAGDILESVLDAGTVGLAFTIFDYRRDLYHNFFRIFLVVLPNCVLSLLLWPYLARQIGLLPEQAIDWAGRSMSAPLALELLKATKGDRNLGAVLVYLTGIAVTVFRTPMFRLFRIRPASAKTHEDYFTIGVTVGALGGVIGTSGLFKRHRRAAGTATIALVIYAIIMLCLVAVPIVSQFLDTLVGRPSGGRSEL</sequence>
<dbReference type="GeneID" id="18933657"/>
<dbReference type="PANTHER" id="PTHR30249">
    <property type="entry name" value="PUTATIVE SEROTONIN TRANSPORTER"/>
    <property type="match status" value="1"/>
</dbReference>
<dbReference type="Pfam" id="PF04172">
    <property type="entry name" value="LrgB"/>
    <property type="match status" value="1"/>
</dbReference>
<dbReference type="OrthoDB" id="2502820at2759"/>
<keyword evidence="4 6" id="KW-0472">Membrane</keyword>
<feature type="region of interest" description="Disordered" evidence="5">
    <location>
        <begin position="105"/>
        <end position="266"/>
    </location>
</feature>
<feature type="compositionally biased region" description="Polar residues" evidence="5">
    <location>
        <begin position="214"/>
        <end position="228"/>
    </location>
</feature>
<organism evidence="8">
    <name type="scientific">Melampsora larici-populina (strain 98AG31 / pathotype 3-4-7)</name>
    <name type="common">Poplar leaf rust fungus</name>
    <dbReference type="NCBI Taxonomy" id="747676"/>
    <lineage>
        <taxon>Eukaryota</taxon>
        <taxon>Fungi</taxon>
        <taxon>Dikarya</taxon>
        <taxon>Basidiomycota</taxon>
        <taxon>Pucciniomycotina</taxon>
        <taxon>Pucciniomycetes</taxon>
        <taxon>Pucciniales</taxon>
        <taxon>Melampsoraceae</taxon>
        <taxon>Melampsora</taxon>
    </lineage>
</organism>
<feature type="transmembrane region" description="Helical" evidence="6">
    <location>
        <begin position="494"/>
        <end position="511"/>
    </location>
</feature>
<feature type="transmembrane region" description="Helical" evidence="6">
    <location>
        <begin position="326"/>
        <end position="344"/>
    </location>
</feature>
<dbReference type="Proteomes" id="UP000001072">
    <property type="component" value="Unassembled WGS sequence"/>
</dbReference>
<feature type="compositionally biased region" description="Acidic residues" evidence="5">
    <location>
        <begin position="154"/>
        <end position="164"/>
    </location>
</feature>
<reference evidence="8" key="1">
    <citation type="journal article" date="2011" name="Proc. Natl. Acad. Sci. U.S.A.">
        <title>Obligate biotrophy features unraveled by the genomic analysis of rust fungi.</title>
        <authorList>
            <person name="Duplessis S."/>
            <person name="Cuomo C.A."/>
            <person name="Lin Y.-C."/>
            <person name="Aerts A."/>
            <person name="Tisserant E."/>
            <person name="Veneault-Fourrey C."/>
            <person name="Joly D.L."/>
            <person name="Hacquard S."/>
            <person name="Amselem J."/>
            <person name="Cantarel B.L."/>
            <person name="Chiu R."/>
            <person name="Coutinho P.M."/>
            <person name="Feau N."/>
            <person name="Field M."/>
            <person name="Frey P."/>
            <person name="Gelhaye E."/>
            <person name="Goldberg J."/>
            <person name="Grabherr M.G."/>
            <person name="Kodira C.D."/>
            <person name="Kohler A."/>
            <person name="Kuees U."/>
            <person name="Lindquist E.A."/>
            <person name="Lucas S.M."/>
            <person name="Mago R."/>
            <person name="Mauceli E."/>
            <person name="Morin E."/>
            <person name="Murat C."/>
            <person name="Pangilinan J.L."/>
            <person name="Park R."/>
            <person name="Pearson M."/>
            <person name="Quesneville H."/>
            <person name="Rouhier N."/>
            <person name="Sakthikumar S."/>
            <person name="Salamov A.A."/>
            <person name="Schmutz J."/>
            <person name="Selles B."/>
            <person name="Shapiro H."/>
            <person name="Tanguay P."/>
            <person name="Tuskan G.A."/>
            <person name="Henrissat B."/>
            <person name="Van de Peer Y."/>
            <person name="Rouze P."/>
            <person name="Ellis J.G."/>
            <person name="Dodds P.N."/>
            <person name="Schein J.E."/>
            <person name="Zhong S."/>
            <person name="Hamelin R.C."/>
            <person name="Grigoriev I.V."/>
            <person name="Szabo L.J."/>
            <person name="Martin F."/>
        </authorList>
    </citation>
    <scope>NUCLEOTIDE SEQUENCE [LARGE SCALE GENOMIC DNA]</scope>
    <source>
        <strain evidence="8">98AG31 / pathotype 3-4-7</strain>
    </source>
</reference>
<evidence type="ECO:0000313" key="7">
    <source>
        <dbReference type="EMBL" id="EGG08380.1"/>
    </source>
</evidence>
<feature type="transmembrane region" description="Helical" evidence="6">
    <location>
        <begin position="563"/>
        <end position="585"/>
    </location>
</feature>
<dbReference type="KEGG" id="mlr:MELLADRAFT_84905"/>
<evidence type="ECO:0000256" key="4">
    <source>
        <dbReference type="ARBA" id="ARBA00023136"/>
    </source>
</evidence>
<protein>
    <submittedName>
        <fullName evidence="7">Uncharacterized protein</fullName>
    </submittedName>
</protein>
<gene>
    <name evidence="7" type="ORF">MELLADRAFT_84905</name>
</gene>
<dbReference type="InParanoid" id="F4RH73"/>
<dbReference type="GO" id="GO:0016020">
    <property type="term" value="C:membrane"/>
    <property type="evidence" value="ECO:0007669"/>
    <property type="project" value="UniProtKB-SubCell"/>
</dbReference>
<dbReference type="eggNOG" id="ENOG502QQ63">
    <property type="taxonomic scope" value="Eukaryota"/>
</dbReference>
<dbReference type="EMBL" id="GL883101">
    <property type="protein sequence ID" value="EGG08380.1"/>
    <property type="molecule type" value="Genomic_DNA"/>
</dbReference>
<dbReference type="InterPro" id="IPR007300">
    <property type="entry name" value="CidB/LrgB"/>
</dbReference>
<dbReference type="PANTHER" id="PTHR30249:SF0">
    <property type="entry name" value="PLASTIDAL GLYCOLATE_GLYCERATE TRANSLOCATOR 1, CHLOROPLASTIC"/>
    <property type="match status" value="1"/>
</dbReference>
<dbReference type="HOGENOM" id="CLU_024337_1_0_1"/>
<feature type="transmembrane region" description="Helical" evidence="6">
    <location>
        <begin position="437"/>
        <end position="458"/>
    </location>
</feature>
<feature type="compositionally biased region" description="Basic residues" evidence="5">
    <location>
        <begin position="117"/>
        <end position="133"/>
    </location>
</feature>
<feature type="transmembrane region" description="Helical" evidence="6">
    <location>
        <begin position="356"/>
        <end position="375"/>
    </location>
</feature>
<dbReference type="VEuPathDB" id="FungiDB:MELLADRAFT_84905"/>
<evidence type="ECO:0000256" key="3">
    <source>
        <dbReference type="ARBA" id="ARBA00022989"/>
    </source>
</evidence>
<accession>F4RH73</accession>
<name>F4RH73_MELLP</name>